<dbReference type="PROSITE" id="PS50110">
    <property type="entry name" value="RESPONSE_REGULATORY"/>
    <property type="match status" value="1"/>
</dbReference>
<keyword evidence="1" id="KW-0597">Phosphoprotein</keyword>
<feature type="modified residue" description="4-aspartylphosphate" evidence="1">
    <location>
        <position position="64"/>
    </location>
</feature>
<evidence type="ECO:0000256" key="1">
    <source>
        <dbReference type="PROSITE-ProRule" id="PRU00169"/>
    </source>
</evidence>
<dbReference type="Proteomes" id="UP001595897">
    <property type="component" value="Unassembled WGS sequence"/>
</dbReference>
<keyword evidence="5" id="KW-1185">Reference proteome</keyword>
<dbReference type="Gene3D" id="1.10.10.10">
    <property type="entry name" value="Winged helix-like DNA-binding domain superfamily/Winged helix DNA-binding domain"/>
    <property type="match status" value="1"/>
</dbReference>
<dbReference type="EMBL" id="JBHSGU010000002">
    <property type="protein sequence ID" value="MFC4700108.1"/>
    <property type="molecule type" value="Genomic_DNA"/>
</dbReference>
<dbReference type="SMART" id="SM01012">
    <property type="entry name" value="ANTAR"/>
    <property type="match status" value="1"/>
</dbReference>
<evidence type="ECO:0000313" key="4">
    <source>
        <dbReference type="EMBL" id="MFC4700108.1"/>
    </source>
</evidence>
<dbReference type="PANTHER" id="PTHR43367">
    <property type="match status" value="1"/>
</dbReference>
<dbReference type="InterPro" id="IPR036388">
    <property type="entry name" value="WH-like_DNA-bd_sf"/>
</dbReference>
<gene>
    <name evidence="4" type="ORF">ACFO4O_08080</name>
</gene>
<dbReference type="InterPro" id="IPR001789">
    <property type="entry name" value="Sig_transdc_resp-reg_receiver"/>
</dbReference>
<dbReference type="RefSeq" id="WP_382407242.1">
    <property type="nucleotide sequence ID" value="NZ_JBHSGU010000002.1"/>
</dbReference>
<dbReference type="SMART" id="SM00448">
    <property type="entry name" value="REC"/>
    <property type="match status" value="1"/>
</dbReference>
<feature type="domain" description="ANTAR" evidence="3">
    <location>
        <begin position="134"/>
        <end position="195"/>
    </location>
</feature>
<dbReference type="PIRSF" id="PIRSF036382">
    <property type="entry name" value="RR_antiterm"/>
    <property type="match status" value="1"/>
</dbReference>
<dbReference type="PROSITE" id="PS50921">
    <property type="entry name" value="ANTAR"/>
    <property type="match status" value="1"/>
</dbReference>
<dbReference type="InterPro" id="IPR011006">
    <property type="entry name" value="CheY-like_superfamily"/>
</dbReference>
<dbReference type="SUPFAM" id="SSF52172">
    <property type="entry name" value="CheY-like"/>
    <property type="match status" value="1"/>
</dbReference>
<evidence type="ECO:0000259" key="3">
    <source>
        <dbReference type="PROSITE" id="PS50921"/>
    </source>
</evidence>
<organism evidence="4 5">
    <name type="scientific">Glaciecola siphonariae</name>
    <dbReference type="NCBI Taxonomy" id="521012"/>
    <lineage>
        <taxon>Bacteria</taxon>
        <taxon>Pseudomonadati</taxon>
        <taxon>Pseudomonadota</taxon>
        <taxon>Gammaproteobacteria</taxon>
        <taxon>Alteromonadales</taxon>
        <taxon>Alteromonadaceae</taxon>
        <taxon>Glaciecola</taxon>
    </lineage>
</organism>
<protein>
    <submittedName>
        <fullName evidence="4">ANTAR domain-containing response regulator</fullName>
    </submittedName>
</protein>
<name>A0ABV9LVX2_9ALTE</name>
<dbReference type="CDD" id="cd00156">
    <property type="entry name" value="REC"/>
    <property type="match status" value="1"/>
</dbReference>
<evidence type="ECO:0000313" key="5">
    <source>
        <dbReference type="Proteomes" id="UP001595897"/>
    </source>
</evidence>
<comment type="caution">
    <text evidence="4">The sequence shown here is derived from an EMBL/GenBank/DDBJ whole genome shotgun (WGS) entry which is preliminary data.</text>
</comment>
<dbReference type="Gene3D" id="3.40.50.2300">
    <property type="match status" value="1"/>
</dbReference>
<sequence>MPEIKPTDEVGVLNILLVDENIERARAISDALDSSRYRIAHIAQTGLSILKQVDDLKPDMIVMDIESPDRDVLDSLHLLSSVNPKPIVMFAEKHDSDTIQRSVKSGVSAYVTGNINPERVRAILDAAVARFDEFQAIKQELLLTQQQLASRKTIDQAKRLLMHKQGLSEQDAFSSMRKMAMDSGQKLEQIAATLLTVLKNLP</sequence>
<proteinExistence type="predicted"/>
<reference evidence="5" key="1">
    <citation type="journal article" date="2019" name="Int. J. Syst. Evol. Microbiol.">
        <title>The Global Catalogue of Microorganisms (GCM) 10K type strain sequencing project: providing services to taxonomists for standard genome sequencing and annotation.</title>
        <authorList>
            <consortium name="The Broad Institute Genomics Platform"/>
            <consortium name="The Broad Institute Genome Sequencing Center for Infectious Disease"/>
            <person name="Wu L."/>
            <person name="Ma J."/>
        </authorList>
    </citation>
    <scope>NUCLEOTIDE SEQUENCE [LARGE SCALE GENOMIC DNA]</scope>
    <source>
        <strain evidence="5">KACC 12507</strain>
    </source>
</reference>
<dbReference type="Pfam" id="PF00072">
    <property type="entry name" value="Response_reg"/>
    <property type="match status" value="1"/>
</dbReference>
<evidence type="ECO:0000259" key="2">
    <source>
        <dbReference type="PROSITE" id="PS50110"/>
    </source>
</evidence>
<dbReference type="Pfam" id="PF03861">
    <property type="entry name" value="ANTAR"/>
    <property type="match status" value="1"/>
</dbReference>
<dbReference type="PANTHER" id="PTHR43367:SF1">
    <property type="entry name" value="TWO-COMPONENT RESPONSE REGULATOR-LIKE APRR6-RELATED"/>
    <property type="match status" value="1"/>
</dbReference>
<feature type="domain" description="Response regulatory" evidence="2">
    <location>
        <begin position="14"/>
        <end position="128"/>
    </location>
</feature>
<dbReference type="InterPro" id="IPR008327">
    <property type="entry name" value="Sig_transdc_resp-reg_antiterm"/>
</dbReference>
<dbReference type="InterPro" id="IPR005561">
    <property type="entry name" value="ANTAR"/>
</dbReference>
<accession>A0ABV9LVX2</accession>